<keyword evidence="3" id="KW-1185">Reference proteome</keyword>
<evidence type="ECO:0000313" key="2">
    <source>
        <dbReference type="EMBL" id="CAD8132537.1"/>
    </source>
</evidence>
<dbReference type="AlphaFoldDB" id="A0A8S1RYN2"/>
<sequence>MNDVTMNSIQGFQAQLLLLKYNNVLQSHYNDYRILGAYRLLQPNAFQQVVDNLSYFSYNTISLQQIQFNSTIILVSTSFNRISKFINHFKLNGLFITLNGGTTLSKQQNKKVIIQYFKSIFFLNAKRCYFCNYLNLFIFYLLLSIFKQIQFNNLEALLKIQAESKISQTKNLFKSKYNNLVSSSRINIFIRNSQCTLIHYCILQILTLIHLFKYSIALLPICGLFIISIKSLQLLSIIYSHIHYQQYGSNLLRCENLIFCCQSQTLLHLQNFILQIYYLFEFIVYPKYNLWYSLSYYLIYLIKCKPLKSPYEGSKLKYREFLFLIITRSFLIYFFELSYDTCLLFGWMHIGLISLIFILLQKALKQLTKQKLIRLYNHDCQIKILMILLCNYHQFCFEKAYQQQIIPLVYKIKFGKLIQYTF</sequence>
<gene>
    <name evidence="2" type="ORF">POCTA_138.1.T0030491</name>
</gene>
<comment type="caution">
    <text evidence="2">The sequence shown here is derived from an EMBL/GenBank/DDBJ whole genome shotgun (WGS) entry which is preliminary data.</text>
</comment>
<feature type="transmembrane region" description="Helical" evidence="1">
    <location>
        <begin position="321"/>
        <end position="339"/>
    </location>
</feature>
<feature type="transmembrane region" description="Helical" evidence="1">
    <location>
        <begin position="345"/>
        <end position="364"/>
    </location>
</feature>
<evidence type="ECO:0008006" key="4">
    <source>
        <dbReference type="Google" id="ProtNLM"/>
    </source>
</evidence>
<feature type="transmembrane region" description="Helical" evidence="1">
    <location>
        <begin position="128"/>
        <end position="146"/>
    </location>
</feature>
<dbReference type="EMBL" id="CAJJDP010000001">
    <property type="protein sequence ID" value="CAD8132537.1"/>
    <property type="molecule type" value="Genomic_DNA"/>
</dbReference>
<dbReference type="Proteomes" id="UP000683925">
    <property type="component" value="Unassembled WGS sequence"/>
</dbReference>
<reference evidence="2" key="1">
    <citation type="submission" date="2021-01" db="EMBL/GenBank/DDBJ databases">
        <authorList>
            <consortium name="Genoscope - CEA"/>
            <person name="William W."/>
        </authorList>
    </citation>
    <scope>NUCLEOTIDE SEQUENCE</scope>
</reference>
<organism evidence="2 3">
    <name type="scientific">Paramecium octaurelia</name>
    <dbReference type="NCBI Taxonomy" id="43137"/>
    <lineage>
        <taxon>Eukaryota</taxon>
        <taxon>Sar</taxon>
        <taxon>Alveolata</taxon>
        <taxon>Ciliophora</taxon>
        <taxon>Intramacronucleata</taxon>
        <taxon>Oligohymenophorea</taxon>
        <taxon>Peniculida</taxon>
        <taxon>Parameciidae</taxon>
        <taxon>Paramecium</taxon>
    </lineage>
</organism>
<accession>A0A8S1RYN2</accession>
<keyword evidence="1" id="KW-1133">Transmembrane helix</keyword>
<feature type="transmembrane region" description="Helical" evidence="1">
    <location>
        <begin position="216"/>
        <end position="242"/>
    </location>
</feature>
<keyword evidence="1" id="KW-0812">Transmembrane</keyword>
<protein>
    <recommendedName>
        <fullName evidence="4">Transmembrane protein</fullName>
    </recommendedName>
</protein>
<proteinExistence type="predicted"/>
<evidence type="ECO:0000313" key="3">
    <source>
        <dbReference type="Proteomes" id="UP000683925"/>
    </source>
</evidence>
<name>A0A8S1RYN2_PAROT</name>
<evidence type="ECO:0000256" key="1">
    <source>
        <dbReference type="SAM" id="Phobius"/>
    </source>
</evidence>
<keyword evidence="1" id="KW-0472">Membrane</keyword>